<dbReference type="EC" id="2.7.7.7" evidence="8"/>
<dbReference type="SUPFAM" id="SSF52540">
    <property type="entry name" value="P-loop containing nucleoside triphosphate hydrolases"/>
    <property type="match status" value="1"/>
</dbReference>
<evidence type="ECO:0000256" key="8">
    <source>
        <dbReference type="RuleBase" id="RU364063"/>
    </source>
</evidence>
<keyword evidence="4" id="KW-0862">Zinc</keyword>
<feature type="domain" description="AAA+ ATPase" evidence="9">
    <location>
        <begin position="37"/>
        <end position="176"/>
    </location>
</feature>
<name>A0A449AU47_9BACT</name>
<dbReference type="GO" id="GO:0005524">
    <property type="term" value="F:ATP binding"/>
    <property type="evidence" value="ECO:0007669"/>
    <property type="project" value="UniProtKB-KW"/>
</dbReference>
<protein>
    <recommendedName>
        <fullName evidence="8">DNA polymerase III subunit gamma/tau</fullName>
        <ecNumber evidence="8">2.7.7.7</ecNumber>
    </recommendedName>
</protein>
<dbReference type="CDD" id="cd00009">
    <property type="entry name" value="AAA"/>
    <property type="match status" value="1"/>
</dbReference>
<keyword evidence="6 8" id="KW-0239">DNA-directed DNA polymerase</keyword>
<evidence type="ECO:0000256" key="1">
    <source>
        <dbReference type="ARBA" id="ARBA00006360"/>
    </source>
</evidence>
<dbReference type="GO" id="GO:0006261">
    <property type="term" value="P:DNA-templated DNA replication"/>
    <property type="evidence" value="ECO:0007669"/>
    <property type="project" value="TreeGrafter"/>
</dbReference>
<dbReference type="PRINTS" id="PR00300">
    <property type="entry name" value="CLPPROTEASEA"/>
</dbReference>
<keyword evidence="2" id="KW-0479">Metal-binding</keyword>
<evidence type="ECO:0000259" key="9">
    <source>
        <dbReference type="SMART" id="SM00382"/>
    </source>
</evidence>
<dbReference type="RefSeq" id="WP_052353029.1">
    <property type="nucleotide sequence ID" value="NZ_LR215024.1"/>
</dbReference>
<dbReference type="CDD" id="cd18137">
    <property type="entry name" value="HLD_clamp_pol_III_gamma_tau"/>
    <property type="match status" value="1"/>
</dbReference>
<accession>A0A449AU47</accession>
<dbReference type="InterPro" id="IPR003593">
    <property type="entry name" value="AAA+_ATPase"/>
</dbReference>
<dbReference type="Proteomes" id="UP000290815">
    <property type="component" value="Chromosome"/>
</dbReference>
<evidence type="ECO:0000256" key="5">
    <source>
        <dbReference type="ARBA" id="ARBA00022840"/>
    </source>
</evidence>
<dbReference type="PANTHER" id="PTHR11669:SF0">
    <property type="entry name" value="PROTEIN STICHEL-LIKE 2"/>
    <property type="match status" value="1"/>
</dbReference>
<comment type="subunit">
    <text evidence="8">DNA polymerase III contains a core (composed of alpha, epsilon and theta chains) that associates with a tau subunit. This core dimerizes to form the POLIII' complex. PolIII' associates with the gamma complex (composed of gamma, delta, delta', psi and chi chains) and with the beta chain to form the complete DNA polymerase III complex.</text>
</comment>
<dbReference type="GO" id="GO:0046872">
    <property type="term" value="F:metal ion binding"/>
    <property type="evidence" value="ECO:0007669"/>
    <property type="project" value="UniProtKB-KW"/>
</dbReference>
<evidence type="ECO:0000313" key="11">
    <source>
        <dbReference type="Proteomes" id="UP000290815"/>
    </source>
</evidence>
<evidence type="ECO:0000256" key="4">
    <source>
        <dbReference type="ARBA" id="ARBA00022833"/>
    </source>
</evidence>
<evidence type="ECO:0000313" key="10">
    <source>
        <dbReference type="EMBL" id="VEU70015.1"/>
    </source>
</evidence>
<dbReference type="Pfam" id="PF13177">
    <property type="entry name" value="DNA_pol3_delta2"/>
    <property type="match status" value="1"/>
</dbReference>
<keyword evidence="11" id="KW-1185">Reference proteome</keyword>
<keyword evidence="3 8" id="KW-0547">Nucleotide-binding</keyword>
<gene>
    <name evidence="8 10" type="primary">dnaX</name>
    <name evidence="10" type="ORF">NCTC10194_00009</name>
</gene>
<dbReference type="KEGG" id="mgly:NCTC10194_00009"/>
<dbReference type="InterPro" id="IPR050238">
    <property type="entry name" value="DNA_Rep/Repair_Clamp_Loader"/>
</dbReference>
<dbReference type="EMBL" id="LR215024">
    <property type="protein sequence ID" value="VEU70015.1"/>
    <property type="molecule type" value="Genomic_DNA"/>
</dbReference>
<comment type="similarity">
    <text evidence="1 8">Belongs to the DnaX/STICHEL family.</text>
</comment>
<dbReference type="InterPro" id="IPR027417">
    <property type="entry name" value="P-loop_NTPase"/>
</dbReference>
<reference evidence="10 11" key="1">
    <citation type="submission" date="2019-01" db="EMBL/GenBank/DDBJ databases">
        <authorList>
            <consortium name="Pathogen Informatics"/>
        </authorList>
    </citation>
    <scope>NUCLEOTIDE SEQUENCE [LARGE SCALE GENOMIC DNA]</scope>
    <source>
        <strain evidence="10 11">NCTC10194</strain>
    </source>
</reference>
<dbReference type="Gene3D" id="1.10.8.60">
    <property type="match status" value="1"/>
</dbReference>
<comment type="function">
    <text evidence="8">DNA polymerase III is a complex, multichain enzyme responsible for most of the replicative synthesis in bacteria. This DNA polymerase also exhibits 3' to 5' exonuclease activity.</text>
</comment>
<dbReference type="Pfam" id="PF22608">
    <property type="entry name" value="DNAX_ATPase_lid"/>
    <property type="match status" value="1"/>
</dbReference>
<dbReference type="AlphaFoldDB" id="A0A449AU47"/>
<evidence type="ECO:0000256" key="2">
    <source>
        <dbReference type="ARBA" id="ARBA00022723"/>
    </source>
</evidence>
<dbReference type="PANTHER" id="PTHR11669">
    <property type="entry name" value="REPLICATION FACTOR C / DNA POLYMERASE III GAMMA-TAU SUBUNIT"/>
    <property type="match status" value="1"/>
</dbReference>
<keyword evidence="5 8" id="KW-0067">ATP-binding</keyword>
<keyword evidence="8" id="KW-0235">DNA replication</keyword>
<evidence type="ECO:0000256" key="6">
    <source>
        <dbReference type="ARBA" id="ARBA00022932"/>
    </source>
</evidence>
<dbReference type="SMART" id="SM00382">
    <property type="entry name" value="AAA"/>
    <property type="match status" value="1"/>
</dbReference>
<dbReference type="InterPro" id="IPR045085">
    <property type="entry name" value="HLD_clamp_pol_III_gamma_tau"/>
</dbReference>
<dbReference type="GO" id="GO:0003887">
    <property type="term" value="F:DNA-directed DNA polymerase activity"/>
    <property type="evidence" value="ECO:0007669"/>
    <property type="project" value="UniProtKB-KW"/>
</dbReference>
<proteinExistence type="inferred from homology"/>
<dbReference type="NCBIfam" id="TIGR02397">
    <property type="entry name" value="dnaX_nterm"/>
    <property type="match status" value="1"/>
</dbReference>
<keyword evidence="8 10" id="KW-0808">Transferase</keyword>
<organism evidence="10 11">
    <name type="scientific">Mycoplasmopsis glycophila</name>
    <dbReference type="NCBI Taxonomy" id="171285"/>
    <lineage>
        <taxon>Bacteria</taxon>
        <taxon>Bacillati</taxon>
        <taxon>Mycoplasmatota</taxon>
        <taxon>Mycoplasmoidales</taxon>
        <taxon>Metamycoplasmataceae</taxon>
        <taxon>Mycoplasmopsis</taxon>
    </lineage>
</organism>
<dbReference type="FunFam" id="1.10.8.60:FF:000013">
    <property type="entry name" value="DNA polymerase III subunit gamma/tau"/>
    <property type="match status" value="1"/>
</dbReference>
<evidence type="ECO:0000256" key="7">
    <source>
        <dbReference type="ARBA" id="ARBA00049244"/>
    </source>
</evidence>
<dbReference type="InterPro" id="IPR001270">
    <property type="entry name" value="ClpA/B"/>
</dbReference>
<dbReference type="Gene3D" id="3.40.50.300">
    <property type="entry name" value="P-loop containing nucleotide triphosphate hydrolases"/>
    <property type="match status" value="1"/>
</dbReference>
<dbReference type="GO" id="GO:0009360">
    <property type="term" value="C:DNA polymerase III complex"/>
    <property type="evidence" value="ECO:0007669"/>
    <property type="project" value="InterPro"/>
</dbReference>
<sequence>MSYKTLYRKYRPVNFNDVVGQEHIVQTLKNIIETRKISHAYLFSGPKGTGKTSLAKIFSNVVNCMHSEEITEICKNCLQNINDSIDIIEMDAASNNGVDEIRDLKEKIEQSPLRSRYKIYIIDEAHMLTKNAFNALLKTLEEPPKHVIFILATTDPHKIPVTILSRVQRFNFKRITEPEIVKHLELILRKEGIEYESKALKNIATLSSGGMRDALSITDQISVFGSGKVTEELIQEHYGILSLNEIIVFLNELVKCNADYVLNKIVDFNNKGIDLNQFLLNLIKANKEWIIAYKTNDPKLIEYITIDKLKEIEYPSFEIAFLLSGCFFEIMVEISRSDYPFDILEIGMMKIINRIIERNNVVIQPIKQEQKVQVATQVVKAEEKQNIESVKVPEKEVEQTPQNQKESSLNTLVTNIAPEQKASDLPMYKANLEKEVSNKIELEVPVAKNEEYIFNSNPEEYKQMTKEILIHDSTDTEEAMLEKKKPVDITVDEIMLDMNEGISSPIEEEYSLEYVAKLLTNNFKEEKNRQKSVVRIQEIQRKIKMLKNSDEEQVQEVLRFLKGTEIIDVGQTYIIIIANDEKVHSLNMNKYNQSLQGFFKNIFGKYLNIIAITTEEKDILKNYFIKWKSNNFADFKEVDEPKELKVLKSDVDPETQTAYDIFGSQIKLVKE</sequence>
<dbReference type="InterPro" id="IPR012763">
    <property type="entry name" value="DNA_pol_III_sug/sutau_N"/>
</dbReference>
<comment type="catalytic activity">
    <reaction evidence="7 8">
        <text>DNA(n) + a 2'-deoxyribonucleoside 5'-triphosphate = DNA(n+1) + diphosphate</text>
        <dbReference type="Rhea" id="RHEA:22508"/>
        <dbReference type="Rhea" id="RHEA-COMP:17339"/>
        <dbReference type="Rhea" id="RHEA-COMP:17340"/>
        <dbReference type="ChEBI" id="CHEBI:33019"/>
        <dbReference type="ChEBI" id="CHEBI:61560"/>
        <dbReference type="ChEBI" id="CHEBI:173112"/>
        <dbReference type="EC" id="2.7.7.7"/>
    </reaction>
</comment>
<dbReference type="FunFam" id="3.40.50.300:FF:000014">
    <property type="entry name" value="DNA polymerase III subunit gamma/tau"/>
    <property type="match status" value="1"/>
</dbReference>
<evidence type="ECO:0000256" key="3">
    <source>
        <dbReference type="ARBA" id="ARBA00022741"/>
    </source>
</evidence>
<keyword evidence="8 10" id="KW-0548">Nucleotidyltransferase</keyword>
<dbReference type="NCBIfam" id="NF004046">
    <property type="entry name" value="PRK05563.1"/>
    <property type="match status" value="1"/>
</dbReference>